<evidence type="ECO:0000256" key="5">
    <source>
        <dbReference type="SAM" id="MobiDB-lite"/>
    </source>
</evidence>
<feature type="non-terminal residue" evidence="6">
    <location>
        <position position="249"/>
    </location>
</feature>
<evidence type="ECO:0000256" key="4">
    <source>
        <dbReference type="ARBA" id="ARBA00023002"/>
    </source>
</evidence>
<reference evidence="6" key="1">
    <citation type="submission" date="2021-06" db="EMBL/GenBank/DDBJ databases">
        <authorList>
            <person name="Kallberg Y."/>
            <person name="Tangrot J."/>
            <person name="Rosling A."/>
        </authorList>
    </citation>
    <scope>NUCLEOTIDE SEQUENCE</scope>
    <source>
        <strain evidence="6">CL551</strain>
    </source>
</reference>
<comment type="similarity">
    <text evidence="1">Belongs to the GMC oxidoreductase family.</text>
</comment>
<keyword evidence="3" id="KW-0274">FAD</keyword>
<dbReference type="InterPro" id="IPR036188">
    <property type="entry name" value="FAD/NAD-bd_sf"/>
</dbReference>
<proteinExistence type="inferred from homology"/>
<evidence type="ECO:0000256" key="1">
    <source>
        <dbReference type="ARBA" id="ARBA00010790"/>
    </source>
</evidence>
<evidence type="ECO:0000313" key="6">
    <source>
        <dbReference type="EMBL" id="CAG8491084.1"/>
    </source>
</evidence>
<dbReference type="GO" id="GO:0016491">
    <property type="term" value="F:oxidoreductase activity"/>
    <property type="evidence" value="ECO:0007669"/>
    <property type="project" value="UniProtKB-KW"/>
</dbReference>
<dbReference type="SUPFAM" id="SSF51905">
    <property type="entry name" value="FAD/NAD(P)-binding domain"/>
    <property type="match status" value="1"/>
</dbReference>
<dbReference type="PANTHER" id="PTHR46056">
    <property type="entry name" value="LONG-CHAIN-ALCOHOL OXIDASE"/>
    <property type="match status" value="1"/>
</dbReference>
<keyword evidence="7" id="KW-1185">Reference proteome</keyword>
<dbReference type="Gene3D" id="3.50.50.60">
    <property type="entry name" value="FAD/NAD(P)-binding domain"/>
    <property type="match status" value="1"/>
</dbReference>
<dbReference type="Proteomes" id="UP000789342">
    <property type="component" value="Unassembled WGS sequence"/>
</dbReference>
<dbReference type="PANTHER" id="PTHR46056:SF12">
    <property type="entry name" value="LONG-CHAIN-ALCOHOL OXIDASE"/>
    <property type="match status" value="1"/>
</dbReference>
<evidence type="ECO:0000256" key="2">
    <source>
        <dbReference type="ARBA" id="ARBA00022630"/>
    </source>
</evidence>
<name>A0A9N8WRI2_9GLOM</name>
<feature type="region of interest" description="Disordered" evidence="5">
    <location>
        <begin position="1"/>
        <end position="22"/>
    </location>
</feature>
<dbReference type="EMBL" id="CAJVPV010001242">
    <property type="protein sequence ID" value="CAG8491084.1"/>
    <property type="molecule type" value="Genomic_DNA"/>
</dbReference>
<evidence type="ECO:0000313" key="7">
    <source>
        <dbReference type="Proteomes" id="UP000789342"/>
    </source>
</evidence>
<gene>
    <name evidence="6" type="ORF">AMORRO_LOCUS2780</name>
</gene>
<evidence type="ECO:0000256" key="3">
    <source>
        <dbReference type="ARBA" id="ARBA00022827"/>
    </source>
</evidence>
<protein>
    <submittedName>
        <fullName evidence="6">2408_t:CDS:1</fullName>
    </submittedName>
</protein>
<keyword evidence="2" id="KW-0285">Flavoprotein</keyword>
<dbReference type="AlphaFoldDB" id="A0A9N8WRI2"/>
<accession>A0A9N8WRI2</accession>
<dbReference type="OrthoDB" id="269227at2759"/>
<sequence length="249" mass="27822">MTDGTDEHISIQSVTSDSKTNEISEHTDGLLQLNYKQARVLRAICGAFIGELDVDELDKLCETETKVTKEGDERVREFGKLDVSKKDDFLDRIIDQLSKSVLPHKMSEIESLLKRLSNRGVSTYRMTSSMKAFNELGQKQREAIVSKWSTSQIAANRQIFGILYHLTCVAFWSDPYGLYPVIGYPGPDPEATGPKCQERTFPEYEFVEITDETKELNYDIVVVGSGAGGSVIAARLARMTGNSVLLIEK</sequence>
<organism evidence="6 7">
    <name type="scientific">Acaulospora morrowiae</name>
    <dbReference type="NCBI Taxonomy" id="94023"/>
    <lineage>
        <taxon>Eukaryota</taxon>
        <taxon>Fungi</taxon>
        <taxon>Fungi incertae sedis</taxon>
        <taxon>Mucoromycota</taxon>
        <taxon>Glomeromycotina</taxon>
        <taxon>Glomeromycetes</taxon>
        <taxon>Diversisporales</taxon>
        <taxon>Acaulosporaceae</taxon>
        <taxon>Acaulospora</taxon>
    </lineage>
</organism>
<keyword evidence="4" id="KW-0560">Oxidoreductase</keyword>
<comment type="caution">
    <text evidence="6">The sequence shown here is derived from an EMBL/GenBank/DDBJ whole genome shotgun (WGS) entry which is preliminary data.</text>
</comment>
<dbReference type="Pfam" id="PF13450">
    <property type="entry name" value="NAD_binding_8"/>
    <property type="match status" value="1"/>
</dbReference>